<keyword evidence="3" id="KW-0687">Ribonucleoprotein</keyword>
<proteinExistence type="inferred from homology"/>
<dbReference type="Gene3D" id="3.100.10.10">
    <property type="match status" value="1"/>
</dbReference>
<dbReference type="InterPro" id="IPR021131">
    <property type="entry name" value="Ribosomal_uL15/eL18"/>
</dbReference>
<dbReference type="NCBIfam" id="TIGR01071">
    <property type="entry name" value="rplO_bact"/>
    <property type="match status" value="1"/>
</dbReference>
<dbReference type="Pfam" id="PF00828">
    <property type="entry name" value="Ribosomal_L27A"/>
    <property type="match status" value="1"/>
</dbReference>
<evidence type="ECO:0000313" key="6">
    <source>
        <dbReference type="EMBL" id="OAE35555.1"/>
    </source>
</evidence>
<dbReference type="InterPro" id="IPR030878">
    <property type="entry name" value="Ribosomal_uL15"/>
</dbReference>
<organism evidence="6 7">
    <name type="scientific">Marchantia polymorpha subsp. ruderalis</name>
    <dbReference type="NCBI Taxonomy" id="1480154"/>
    <lineage>
        <taxon>Eukaryota</taxon>
        <taxon>Viridiplantae</taxon>
        <taxon>Streptophyta</taxon>
        <taxon>Embryophyta</taxon>
        <taxon>Marchantiophyta</taxon>
        <taxon>Marchantiopsida</taxon>
        <taxon>Marchantiidae</taxon>
        <taxon>Marchantiales</taxon>
        <taxon>Marchantiaceae</taxon>
        <taxon>Marchantia</taxon>
    </lineage>
</organism>
<name>A0A176WSQ9_MARPO</name>
<evidence type="ECO:0000256" key="2">
    <source>
        <dbReference type="ARBA" id="ARBA00022980"/>
    </source>
</evidence>
<dbReference type="GO" id="GO:0005762">
    <property type="term" value="C:mitochondrial large ribosomal subunit"/>
    <property type="evidence" value="ECO:0007669"/>
    <property type="project" value="TreeGrafter"/>
</dbReference>
<dbReference type="Proteomes" id="UP000077202">
    <property type="component" value="Unassembled WGS sequence"/>
</dbReference>
<dbReference type="InterPro" id="IPR005749">
    <property type="entry name" value="Ribosomal_uL15_bac-type"/>
</dbReference>
<evidence type="ECO:0000313" key="7">
    <source>
        <dbReference type="Proteomes" id="UP000077202"/>
    </source>
</evidence>
<keyword evidence="2" id="KW-0689">Ribosomal protein</keyword>
<evidence type="ECO:0000256" key="4">
    <source>
        <dbReference type="SAM" id="MobiDB-lite"/>
    </source>
</evidence>
<evidence type="ECO:0000256" key="3">
    <source>
        <dbReference type="ARBA" id="ARBA00023274"/>
    </source>
</evidence>
<dbReference type="PANTHER" id="PTHR12934:SF11">
    <property type="entry name" value="LARGE RIBOSOMAL SUBUNIT PROTEIN UL15M"/>
    <property type="match status" value="1"/>
</dbReference>
<comment type="similarity">
    <text evidence="1">Belongs to the universal ribosomal protein uL15 family.</text>
</comment>
<comment type="caution">
    <text evidence="6">The sequence shown here is derived from an EMBL/GenBank/DDBJ whole genome shotgun (WGS) entry which is preliminary data.</text>
</comment>
<dbReference type="SUPFAM" id="SSF52080">
    <property type="entry name" value="Ribosomal proteins L15p and L18e"/>
    <property type="match status" value="1"/>
</dbReference>
<keyword evidence="7" id="KW-1185">Reference proteome</keyword>
<accession>A0A176WSQ9</accession>
<evidence type="ECO:0000256" key="1">
    <source>
        <dbReference type="ARBA" id="ARBA00007320"/>
    </source>
</evidence>
<dbReference type="InterPro" id="IPR036227">
    <property type="entry name" value="Ribosomal_uL15/eL18_sf"/>
</dbReference>
<dbReference type="EMBL" id="LVLJ01000139">
    <property type="protein sequence ID" value="OAE35555.1"/>
    <property type="molecule type" value="Genomic_DNA"/>
</dbReference>
<dbReference type="PANTHER" id="PTHR12934">
    <property type="entry name" value="50S RIBOSOMAL PROTEIN L15"/>
    <property type="match status" value="1"/>
</dbReference>
<evidence type="ECO:0000259" key="5">
    <source>
        <dbReference type="Pfam" id="PF00828"/>
    </source>
</evidence>
<protein>
    <recommendedName>
        <fullName evidence="5">Large ribosomal subunit protein uL15/eL18 domain-containing protein</fullName>
    </recommendedName>
</protein>
<dbReference type="GO" id="GO:0006412">
    <property type="term" value="P:translation"/>
    <property type="evidence" value="ECO:0007669"/>
    <property type="project" value="InterPro"/>
</dbReference>
<feature type="compositionally biased region" description="Basic residues" evidence="4">
    <location>
        <begin position="88"/>
        <end position="103"/>
    </location>
</feature>
<feature type="domain" description="Large ribosomal subunit protein uL15/eL18" evidence="5">
    <location>
        <begin position="132"/>
        <end position="208"/>
    </location>
</feature>
<gene>
    <name evidence="6" type="ORF">AXG93_104s1060</name>
</gene>
<dbReference type="HAMAP" id="MF_01341">
    <property type="entry name" value="Ribosomal_uL15"/>
    <property type="match status" value="1"/>
</dbReference>
<sequence length="300" mass="32880">MWEICKRARNGGMEKAQRAWMMVRSATFSGSAGLWAGEVKVLGGKGWTGSVSSGGLLPLNGISDNKGSRKDRTRLGRGIGSGKDKTAGRGHKGQKARSVHKPRLGFEGGQTPLRLRIPKRDFTNTLGQSYQPVNLNKIAELVCKGRINASQLITMKTLKDAGAVGKKMLDGMKMLERASEHFLLPIHIEVSRVFERAKVAIEAAGGSVRRVHYNQHGLKVLLDPNWFHKKGCILPQPARPPLKIFVGTNAEWFTSGNVQCKLSGFRRSTDTTSCYTCHLRWRTIYPPSAGSGLNASSEEV</sequence>
<dbReference type="GO" id="GO:0003735">
    <property type="term" value="F:structural constituent of ribosome"/>
    <property type="evidence" value="ECO:0007669"/>
    <property type="project" value="InterPro"/>
</dbReference>
<feature type="region of interest" description="Disordered" evidence="4">
    <location>
        <begin position="62"/>
        <end position="110"/>
    </location>
</feature>
<reference evidence="6" key="1">
    <citation type="submission" date="2016-03" db="EMBL/GenBank/DDBJ databases">
        <title>Mechanisms controlling the formation of the plant cell surface in tip-growing cells are functionally conserved among land plants.</title>
        <authorList>
            <person name="Honkanen S."/>
            <person name="Jones V.A."/>
            <person name="Morieri G."/>
            <person name="Champion C."/>
            <person name="Hetherington A.J."/>
            <person name="Kelly S."/>
            <person name="Saint-Marcoux D."/>
            <person name="Proust H."/>
            <person name="Prescott H."/>
            <person name="Dolan L."/>
        </authorList>
    </citation>
    <scope>NUCLEOTIDE SEQUENCE [LARGE SCALE GENOMIC DNA]</scope>
    <source>
        <tissue evidence="6">Whole gametophyte</tissue>
    </source>
</reference>
<dbReference type="AlphaFoldDB" id="A0A176WSQ9"/>